<organism evidence="4 5">
    <name type="scientific">Trichinella pseudospiralis</name>
    <name type="common">Parasitic roundworm</name>
    <dbReference type="NCBI Taxonomy" id="6337"/>
    <lineage>
        <taxon>Eukaryota</taxon>
        <taxon>Metazoa</taxon>
        <taxon>Ecdysozoa</taxon>
        <taxon>Nematoda</taxon>
        <taxon>Enoplea</taxon>
        <taxon>Dorylaimia</taxon>
        <taxon>Trichinellida</taxon>
        <taxon>Trichinellidae</taxon>
        <taxon>Trichinella</taxon>
    </lineage>
</organism>
<dbReference type="AlphaFoldDB" id="A0A0V0YE71"/>
<protein>
    <submittedName>
        <fullName evidence="4">Phosphofurin acidic cluster sorting protein 2</fullName>
    </submittedName>
</protein>
<proteinExistence type="inferred from homology"/>
<dbReference type="PANTHER" id="PTHR13280">
    <property type="entry name" value="PHOSPHOFURIN ACIDIC CLUSTER SORTING PROTEIN"/>
    <property type="match status" value="1"/>
</dbReference>
<reference evidence="4 5" key="1">
    <citation type="submission" date="2015-01" db="EMBL/GenBank/DDBJ databases">
        <title>Evolution of Trichinella species and genotypes.</title>
        <authorList>
            <person name="Korhonen P.K."/>
            <person name="Edoardo P."/>
            <person name="Giuseppe L.R."/>
            <person name="Gasser R.B."/>
        </authorList>
    </citation>
    <scope>NUCLEOTIDE SEQUENCE [LARGE SCALE GENOMIC DNA]</scope>
    <source>
        <strain evidence="4">ISS141</strain>
    </source>
</reference>
<evidence type="ECO:0000313" key="4">
    <source>
        <dbReference type="EMBL" id="KRX98662.1"/>
    </source>
</evidence>
<comment type="caution">
    <text evidence="4">The sequence shown here is derived from an EMBL/GenBank/DDBJ whole genome shotgun (WGS) entry which is preliminary data.</text>
</comment>
<gene>
    <name evidence="4" type="primary">Pacs2</name>
    <name evidence="4" type="ORF">T4E_3875</name>
</gene>
<feature type="domain" description="Phosphofurin acidic cluster sorting protein 1/2 N-terminal C2" evidence="3">
    <location>
        <begin position="24"/>
        <end position="75"/>
    </location>
</feature>
<dbReference type="InterPro" id="IPR057541">
    <property type="entry name" value="PACS1/2_N"/>
</dbReference>
<dbReference type="Proteomes" id="UP000054815">
    <property type="component" value="Unassembled WGS sequence"/>
</dbReference>
<dbReference type="InterPro" id="IPR019381">
    <property type="entry name" value="PACS1/2_C"/>
</dbReference>
<evidence type="ECO:0000313" key="5">
    <source>
        <dbReference type="Proteomes" id="UP000054815"/>
    </source>
</evidence>
<dbReference type="PANTHER" id="PTHR13280:SF17">
    <property type="entry name" value="KRUEPPEL TARGET AT 95D, ISOFORM A"/>
    <property type="match status" value="1"/>
</dbReference>
<keyword evidence="2" id="KW-0597">Phosphoprotein</keyword>
<comment type="similarity">
    <text evidence="1">Belongs to the PACS family.</text>
</comment>
<dbReference type="GO" id="GO:0072659">
    <property type="term" value="P:protein localization to plasma membrane"/>
    <property type="evidence" value="ECO:0007669"/>
    <property type="project" value="TreeGrafter"/>
</dbReference>
<dbReference type="EMBL" id="JYDU01000020">
    <property type="protein sequence ID" value="KRX98662.1"/>
    <property type="molecule type" value="Genomic_DNA"/>
</dbReference>
<dbReference type="Pfam" id="PF25332">
    <property type="entry name" value="C2_PACS_N"/>
    <property type="match status" value="1"/>
</dbReference>
<evidence type="ECO:0000256" key="2">
    <source>
        <dbReference type="ARBA" id="ARBA00022553"/>
    </source>
</evidence>
<evidence type="ECO:0000259" key="3">
    <source>
        <dbReference type="Pfam" id="PF25332"/>
    </source>
</evidence>
<evidence type="ECO:0000256" key="1">
    <source>
        <dbReference type="ARBA" id="ARBA00008590"/>
    </source>
</evidence>
<accession>A0A0V0YE71</accession>
<sequence length="89" mass="10125">MNIFFCSGSLAILQFTNMEKGRVVPMRLFATWEIDRACSSSVPRLCCIVLNRLTILRPFEQELSYLVIAVKLQASDCSNINEFSGFITR</sequence>
<name>A0A0V0YE71_TRIPS</name>